<dbReference type="PANTHER" id="PTHR38030">
    <property type="entry name" value="PROTOPORPHYRINOGEN IX DEHYDROGENASE [MENAQUINONE]"/>
    <property type="match status" value="1"/>
</dbReference>
<dbReference type="EMBL" id="NGKA01000019">
    <property type="protein sequence ID" value="RSU09676.1"/>
    <property type="molecule type" value="Genomic_DNA"/>
</dbReference>
<dbReference type="AlphaFoldDB" id="A0A430ANN8"/>
<dbReference type="InterPro" id="IPR029039">
    <property type="entry name" value="Flavoprotein-like_sf"/>
</dbReference>
<dbReference type="Pfam" id="PF12724">
    <property type="entry name" value="Flavodoxin_5"/>
    <property type="match status" value="1"/>
</dbReference>
<dbReference type="RefSeq" id="WP_126809759.1">
    <property type="nucleotide sequence ID" value="NZ_NGKA01000019.1"/>
</dbReference>
<evidence type="ECO:0000313" key="2">
    <source>
        <dbReference type="EMBL" id="RSU09676.1"/>
    </source>
</evidence>
<keyword evidence="3" id="KW-1185">Reference proteome</keyword>
<dbReference type="InterPro" id="IPR052200">
    <property type="entry name" value="Protoporphyrinogen_IX_DH"/>
</dbReference>
<proteinExistence type="predicted"/>
<evidence type="ECO:0000313" key="3">
    <source>
        <dbReference type="Proteomes" id="UP000287605"/>
    </source>
</evidence>
<name>A0A430ANN8_9ENTE</name>
<reference evidence="2 3" key="1">
    <citation type="submission" date="2017-05" db="EMBL/GenBank/DDBJ databases">
        <title>Vagococcus spp. assemblies.</title>
        <authorList>
            <person name="Gulvik C.A."/>
        </authorList>
    </citation>
    <scope>NUCLEOTIDE SEQUENCE [LARGE SCALE GENOMIC DNA]</scope>
    <source>
        <strain evidence="2 3">CCUG 51432</strain>
    </source>
</reference>
<evidence type="ECO:0000259" key="1">
    <source>
        <dbReference type="Pfam" id="PF12724"/>
    </source>
</evidence>
<feature type="domain" description="Flavodoxin" evidence="1">
    <location>
        <begin position="4"/>
        <end position="135"/>
    </location>
</feature>
<dbReference type="SUPFAM" id="SSF52218">
    <property type="entry name" value="Flavoproteins"/>
    <property type="match status" value="1"/>
</dbReference>
<dbReference type="InterPro" id="IPR026816">
    <property type="entry name" value="Flavodoxin_dom"/>
</dbReference>
<dbReference type="GO" id="GO:0006783">
    <property type="term" value="P:heme biosynthetic process"/>
    <property type="evidence" value="ECO:0007669"/>
    <property type="project" value="TreeGrafter"/>
</dbReference>
<dbReference type="OrthoDB" id="2146857at2"/>
<dbReference type="Proteomes" id="UP000287605">
    <property type="component" value="Unassembled WGS sequence"/>
</dbReference>
<dbReference type="PANTHER" id="PTHR38030:SF2">
    <property type="entry name" value="PROTOPORPHYRINOGEN IX DEHYDROGENASE [QUINONE]"/>
    <property type="match status" value="1"/>
</dbReference>
<dbReference type="GO" id="GO:0070819">
    <property type="term" value="F:menaquinone-dependent protoporphyrinogen oxidase activity"/>
    <property type="evidence" value="ECO:0007669"/>
    <property type="project" value="TreeGrafter"/>
</dbReference>
<protein>
    <recommendedName>
        <fullName evidence="1">Flavodoxin domain-containing protein</fullName>
    </recommendedName>
</protein>
<accession>A0A430ANN8</accession>
<organism evidence="2 3">
    <name type="scientific">Vagococcus elongatus</name>
    <dbReference type="NCBI Taxonomy" id="180344"/>
    <lineage>
        <taxon>Bacteria</taxon>
        <taxon>Bacillati</taxon>
        <taxon>Bacillota</taxon>
        <taxon>Bacilli</taxon>
        <taxon>Lactobacillales</taxon>
        <taxon>Enterococcaceae</taxon>
        <taxon>Vagococcus</taxon>
    </lineage>
</organism>
<sequence>MKSLIIYSSKYGFTEECVTYLADNFKHDVTVVNINTTSKIDYDEFNWVIIGSPVYVGKTNKKIKVFLEENTDKLATKNLALFVCCMIPGDAEKYIQDGFPKKIYDSAKYRTNFGGKLQPDKLNFFERKLTEIVSKKVDIQPEMLYQNMDKLIEFIDSYQ</sequence>
<comment type="caution">
    <text evidence="2">The sequence shown here is derived from an EMBL/GenBank/DDBJ whole genome shotgun (WGS) entry which is preliminary data.</text>
</comment>
<gene>
    <name evidence="2" type="ORF">CBF29_10885</name>
</gene>
<dbReference type="Gene3D" id="3.40.50.360">
    <property type="match status" value="1"/>
</dbReference>
<dbReference type="GO" id="GO:0010181">
    <property type="term" value="F:FMN binding"/>
    <property type="evidence" value="ECO:0007669"/>
    <property type="project" value="TreeGrafter"/>
</dbReference>